<feature type="domain" description="Aminotransferase class V" evidence="2">
    <location>
        <begin position="23"/>
        <end position="235"/>
    </location>
</feature>
<dbReference type="Pfam" id="PF00266">
    <property type="entry name" value="Aminotran_5"/>
    <property type="match status" value="1"/>
</dbReference>
<keyword evidence="4" id="KW-1185">Reference proteome</keyword>
<dbReference type="InterPro" id="IPR000192">
    <property type="entry name" value="Aminotrans_V_dom"/>
</dbReference>
<dbReference type="Gene3D" id="3.40.640.10">
    <property type="entry name" value="Type I PLP-dependent aspartate aminotransferase-like (Major domain)"/>
    <property type="match status" value="1"/>
</dbReference>
<dbReference type="PANTHER" id="PTHR43586:SF4">
    <property type="entry name" value="ISOPENICILLIN N EPIMERASE"/>
    <property type="match status" value="1"/>
</dbReference>
<keyword evidence="3" id="KW-0032">Aminotransferase</keyword>
<sequence length="385" mass="39271">MTMTLHTASGIRSQFPCLADLVYLNTGTVGPLPTTVIEAATSALRTDLERGRSSGRRFQGIARNRTRARELCAALVGVEPAAVTLTSGTTEGVMIALRTVGWTSGAELLVSDAEHPAVTAALRGLCERHGIVLRSFPTTGSDEQVLAAVREALGPRTAAVLVSHVLFADGRPLPVAGICAAAAGVGAVSVVDGAQAVGAIQVDVPATGADFYAFPGQKWLLSIEGTGALVSRTAVSGLDPAPVPGAAVAALIAALEFRDGIDSEPELVALAARRNAELRAVLESTPGVRILSPASATTLTSFVVEGTASSEVVAALGAARIGTRVIPENDAIRISAGFWTDTHDIDRFAAGLAGLAGSGRSTDPQPAAACPINPPVAEGPAERQR</sequence>
<name>A0A7K1FQ76_9ACTN</name>
<dbReference type="InterPro" id="IPR015424">
    <property type="entry name" value="PyrdxlP-dep_Trfase"/>
</dbReference>
<dbReference type="InterPro" id="IPR015422">
    <property type="entry name" value="PyrdxlP-dep_Trfase_small"/>
</dbReference>
<evidence type="ECO:0000256" key="1">
    <source>
        <dbReference type="SAM" id="MobiDB-lite"/>
    </source>
</evidence>
<dbReference type="SUPFAM" id="SSF53383">
    <property type="entry name" value="PLP-dependent transferases"/>
    <property type="match status" value="1"/>
</dbReference>
<proteinExistence type="predicted"/>
<keyword evidence="3" id="KW-0808">Transferase</keyword>
<dbReference type="InterPro" id="IPR015421">
    <property type="entry name" value="PyrdxlP-dep_Trfase_major"/>
</dbReference>
<dbReference type="EMBL" id="WLYK01000009">
    <property type="protein sequence ID" value="MTD16291.1"/>
    <property type="molecule type" value="Genomic_DNA"/>
</dbReference>
<organism evidence="3 4">
    <name type="scientific">Nakamurella alba</name>
    <dbReference type="NCBI Taxonomy" id="2665158"/>
    <lineage>
        <taxon>Bacteria</taxon>
        <taxon>Bacillati</taxon>
        <taxon>Actinomycetota</taxon>
        <taxon>Actinomycetes</taxon>
        <taxon>Nakamurellales</taxon>
        <taxon>Nakamurellaceae</taxon>
        <taxon>Nakamurella</taxon>
    </lineage>
</organism>
<dbReference type="RefSeq" id="WP_154770306.1">
    <property type="nucleotide sequence ID" value="NZ_WLYK01000009.1"/>
</dbReference>
<dbReference type="Gene3D" id="3.90.1150.10">
    <property type="entry name" value="Aspartate Aminotransferase, domain 1"/>
    <property type="match status" value="1"/>
</dbReference>
<dbReference type="AlphaFoldDB" id="A0A7K1FQ76"/>
<gene>
    <name evidence="3" type="ORF">GIS00_20330</name>
</gene>
<reference evidence="3 4" key="1">
    <citation type="submission" date="2019-11" db="EMBL/GenBank/DDBJ databases">
        <authorList>
            <person name="Jiang L.-Q."/>
        </authorList>
    </citation>
    <scope>NUCLEOTIDE SEQUENCE [LARGE SCALE GENOMIC DNA]</scope>
    <source>
        <strain evidence="3 4">YIM 132087</strain>
    </source>
</reference>
<evidence type="ECO:0000259" key="2">
    <source>
        <dbReference type="Pfam" id="PF00266"/>
    </source>
</evidence>
<dbReference type="PANTHER" id="PTHR43586">
    <property type="entry name" value="CYSTEINE DESULFURASE"/>
    <property type="match status" value="1"/>
</dbReference>
<feature type="region of interest" description="Disordered" evidence="1">
    <location>
        <begin position="357"/>
        <end position="385"/>
    </location>
</feature>
<dbReference type="Proteomes" id="UP000460221">
    <property type="component" value="Unassembled WGS sequence"/>
</dbReference>
<evidence type="ECO:0000313" key="3">
    <source>
        <dbReference type="EMBL" id="MTD16291.1"/>
    </source>
</evidence>
<dbReference type="GO" id="GO:0008483">
    <property type="term" value="F:transaminase activity"/>
    <property type="evidence" value="ECO:0007669"/>
    <property type="project" value="UniProtKB-KW"/>
</dbReference>
<comment type="caution">
    <text evidence="3">The sequence shown here is derived from an EMBL/GenBank/DDBJ whole genome shotgun (WGS) entry which is preliminary data.</text>
</comment>
<protein>
    <submittedName>
        <fullName evidence="3">Aminotransferase class V-fold PLP-dependent enzyme</fullName>
    </submittedName>
</protein>
<evidence type="ECO:0000313" key="4">
    <source>
        <dbReference type="Proteomes" id="UP000460221"/>
    </source>
</evidence>
<accession>A0A7K1FQ76</accession>